<dbReference type="OrthoDB" id="445695at2759"/>
<keyword evidence="1" id="KW-0862">Zinc</keyword>
<keyword evidence="4" id="KW-1185">Reference proteome</keyword>
<dbReference type="GO" id="GO:0046872">
    <property type="term" value="F:metal ion binding"/>
    <property type="evidence" value="ECO:0007669"/>
    <property type="project" value="UniProtKB-UniRule"/>
</dbReference>
<dbReference type="PROSITE" id="PS51365">
    <property type="entry name" value="RENAL_DIPEPTIDASE_2"/>
    <property type="match status" value="1"/>
</dbReference>
<dbReference type="OMA" id="CDHPRNI"/>
<accession>A0A139AV34</accession>
<organism evidence="3 4">
    <name type="scientific">Gonapodya prolifera (strain JEL478)</name>
    <name type="common">Monoblepharis prolifera</name>
    <dbReference type="NCBI Taxonomy" id="1344416"/>
    <lineage>
        <taxon>Eukaryota</taxon>
        <taxon>Fungi</taxon>
        <taxon>Fungi incertae sedis</taxon>
        <taxon>Chytridiomycota</taxon>
        <taxon>Chytridiomycota incertae sedis</taxon>
        <taxon>Monoblepharidomycetes</taxon>
        <taxon>Monoblepharidales</taxon>
        <taxon>Gonapodyaceae</taxon>
        <taxon>Gonapodya</taxon>
    </lineage>
</organism>
<dbReference type="PANTHER" id="PTHR10443">
    <property type="entry name" value="MICROSOMAL DIPEPTIDASE"/>
    <property type="match status" value="1"/>
</dbReference>
<gene>
    <name evidence="3" type="ORF">M427DRAFT_108135</name>
</gene>
<dbReference type="SUPFAM" id="SSF51556">
    <property type="entry name" value="Metallo-dependent hydrolases"/>
    <property type="match status" value="1"/>
</dbReference>
<dbReference type="EMBL" id="KQ965735">
    <property type="protein sequence ID" value="KXS20606.1"/>
    <property type="molecule type" value="Genomic_DNA"/>
</dbReference>
<protein>
    <recommendedName>
        <fullName evidence="1">Dipeptidase</fullName>
        <ecNumber evidence="1">3.4.13.19</ecNumber>
    </recommendedName>
</protein>
<dbReference type="GO" id="GO:0070573">
    <property type="term" value="F:metallodipeptidase activity"/>
    <property type="evidence" value="ECO:0007669"/>
    <property type="project" value="InterPro"/>
</dbReference>
<evidence type="ECO:0000256" key="1">
    <source>
        <dbReference type="RuleBase" id="RU341113"/>
    </source>
</evidence>
<keyword evidence="1" id="KW-0224">Dipeptidase</keyword>
<feature type="region of interest" description="Disordered" evidence="2">
    <location>
        <begin position="11"/>
        <end position="34"/>
    </location>
</feature>
<dbReference type="InterPro" id="IPR032466">
    <property type="entry name" value="Metal_Hydrolase"/>
</dbReference>
<comment type="similarity">
    <text evidence="1">Belongs to the metallo-dependent hydrolases superfamily. Peptidase M19 family.</text>
</comment>
<dbReference type="PANTHER" id="PTHR10443:SF12">
    <property type="entry name" value="DIPEPTIDASE"/>
    <property type="match status" value="1"/>
</dbReference>
<dbReference type="CDD" id="cd01301">
    <property type="entry name" value="rDP_like"/>
    <property type="match status" value="1"/>
</dbReference>
<feature type="region of interest" description="Disordered" evidence="2">
    <location>
        <begin position="465"/>
        <end position="489"/>
    </location>
</feature>
<evidence type="ECO:0000313" key="4">
    <source>
        <dbReference type="Proteomes" id="UP000070544"/>
    </source>
</evidence>
<evidence type="ECO:0000256" key="2">
    <source>
        <dbReference type="SAM" id="MobiDB-lite"/>
    </source>
</evidence>
<dbReference type="InterPro" id="IPR008257">
    <property type="entry name" value="Pept_M19"/>
</dbReference>
<dbReference type="Pfam" id="PF01244">
    <property type="entry name" value="Peptidase_M19"/>
    <property type="match status" value="1"/>
</dbReference>
<dbReference type="STRING" id="1344416.A0A139AV34"/>
<keyword evidence="1" id="KW-0479">Metal-binding</keyword>
<reference evidence="3 4" key="1">
    <citation type="journal article" date="2015" name="Genome Biol. Evol.">
        <title>Phylogenomic analyses indicate that early fungi evolved digesting cell walls of algal ancestors of land plants.</title>
        <authorList>
            <person name="Chang Y."/>
            <person name="Wang S."/>
            <person name="Sekimoto S."/>
            <person name="Aerts A.L."/>
            <person name="Choi C."/>
            <person name="Clum A."/>
            <person name="LaButti K.M."/>
            <person name="Lindquist E.A."/>
            <person name="Yee Ngan C."/>
            <person name="Ohm R.A."/>
            <person name="Salamov A.A."/>
            <person name="Grigoriev I.V."/>
            <person name="Spatafora J.W."/>
            <person name="Berbee M.L."/>
        </authorList>
    </citation>
    <scope>NUCLEOTIDE SEQUENCE [LARGE SCALE GENOMIC DNA]</scope>
    <source>
        <strain evidence="3 4">JEL478</strain>
    </source>
</reference>
<dbReference type="EC" id="3.4.13.19" evidence="1"/>
<dbReference type="AlphaFoldDB" id="A0A139AV34"/>
<dbReference type="GO" id="GO:0006508">
    <property type="term" value="P:proteolysis"/>
    <property type="evidence" value="ECO:0007669"/>
    <property type="project" value="UniProtKB-KW"/>
</dbReference>
<name>A0A139AV34_GONPJ</name>
<comment type="cofactor">
    <cofactor evidence="1">
        <name>Zn(2+)</name>
        <dbReference type="ChEBI" id="CHEBI:29105"/>
    </cofactor>
</comment>
<dbReference type="Gene3D" id="3.20.20.140">
    <property type="entry name" value="Metal-dependent hydrolases"/>
    <property type="match status" value="1"/>
</dbReference>
<keyword evidence="1" id="KW-0645">Protease</keyword>
<evidence type="ECO:0000313" key="3">
    <source>
        <dbReference type="EMBL" id="KXS20606.1"/>
    </source>
</evidence>
<dbReference type="Proteomes" id="UP000070544">
    <property type="component" value="Unassembled WGS sequence"/>
</dbReference>
<keyword evidence="1" id="KW-0482">Metalloprotease</keyword>
<keyword evidence="1" id="KW-0378">Hydrolase</keyword>
<proteinExistence type="inferred from homology"/>
<sequence length="489" mass="54198">MGSYLPLAYIAGPPDLENDDESPPTPDPSMTHPRRTDLHRAVARLLAIMVLLFTLGALITIPTADPGPRPSGDLAVLQSRWAWEDMWDQWSASSLWQTILGCVGSDDPVLAVGGVSVKTSSLANARKLMAAHPVIDGHNDWPLKLRWHLGAHIAGSDLTDLPEDEFNTDIKRIREGLLGGQFWSVYVPCQRNFTAYSRSVALVLEQIDLVKRFVARYPLTFEVAHSALELDTARRAGRVASLIGMEGGHSIDNSLGVLRMMHQLGARYMTLTHTCHTAWADSQYPEPLHGGLTPFGRSVVREMNRLGMLVDLSHVSWDTMRDALNVSLAPAFFSHSSAAALCNTTRNVPDEILLQIKQTDGVVMVNFYPRIVDCENVRNATISRIADHIMHIRNLIGARHVGLGADFDGIEVMPVGMEHGVSSYPFLIAELMERGLSNKEIKEMLGRNVIRVMAKTEAVAKELHREPPGEELLEVEPTCPEGREEEFRF</sequence>
<comment type="catalytic activity">
    <reaction evidence="1">
        <text>an L-aminoacyl-L-amino acid + H2O = 2 an L-alpha-amino acid</text>
        <dbReference type="Rhea" id="RHEA:48940"/>
        <dbReference type="ChEBI" id="CHEBI:15377"/>
        <dbReference type="ChEBI" id="CHEBI:59869"/>
        <dbReference type="ChEBI" id="CHEBI:77460"/>
        <dbReference type="EC" id="3.4.13.19"/>
    </reaction>
</comment>